<keyword evidence="9" id="KW-1185">Reference proteome</keyword>
<dbReference type="InterPro" id="IPR046373">
    <property type="entry name" value="Acyl-CoA_Oxase/DH_mid-dom_sf"/>
</dbReference>
<dbReference type="InterPro" id="IPR013786">
    <property type="entry name" value="AcylCoA_DH/ox_N"/>
</dbReference>
<dbReference type="RefSeq" id="WP_182849178.1">
    <property type="nucleotide sequence ID" value="NZ_BAAALP010000047.1"/>
</dbReference>
<evidence type="ECO:0000259" key="6">
    <source>
        <dbReference type="Pfam" id="PF00441"/>
    </source>
</evidence>
<evidence type="ECO:0000256" key="4">
    <source>
        <dbReference type="ARBA" id="ARBA00022827"/>
    </source>
</evidence>
<reference evidence="8 9" key="1">
    <citation type="submission" date="2020-08" db="EMBL/GenBank/DDBJ databases">
        <title>Genomic Encyclopedia of Type Strains, Phase IV (KMG-IV): sequencing the most valuable type-strain genomes for metagenomic binning, comparative biology and taxonomic classification.</title>
        <authorList>
            <person name="Goeker M."/>
        </authorList>
    </citation>
    <scope>NUCLEOTIDE SEQUENCE [LARGE SCALE GENOMIC DNA]</scope>
    <source>
        <strain evidence="8 9">DSM 44197</strain>
    </source>
</reference>
<dbReference type="Pfam" id="PF00441">
    <property type="entry name" value="Acyl-CoA_dh_1"/>
    <property type="match status" value="1"/>
</dbReference>
<dbReference type="Pfam" id="PF02771">
    <property type="entry name" value="Acyl-CoA_dh_N"/>
    <property type="match status" value="1"/>
</dbReference>
<dbReference type="PANTHER" id="PTHR43884">
    <property type="entry name" value="ACYL-COA DEHYDROGENASE"/>
    <property type="match status" value="1"/>
</dbReference>
<protein>
    <submittedName>
        <fullName evidence="8">Acyl-CoA dehydrogenase</fullName>
        <ecNumber evidence="8">1.3.8.7</ecNumber>
    </submittedName>
</protein>
<dbReference type="PANTHER" id="PTHR43884:SF20">
    <property type="entry name" value="ACYL-COA DEHYDROGENASE FADE28"/>
    <property type="match status" value="1"/>
</dbReference>
<dbReference type="InterPro" id="IPR009075">
    <property type="entry name" value="AcylCo_DH/oxidase_C"/>
</dbReference>
<evidence type="ECO:0000259" key="7">
    <source>
        <dbReference type="Pfam" id="PF02771"/>
    </source>
</evidence>
<comment type="caution">
    <text evidence="8">The sequence shown here is derived from an EMBL/GenBank/DDBJ whole genome shotgun (WGS) entry which is preliminary data.</text>
</comment>
<evidence type="ECO:0000256" key="3">
    <source>
        <dbReference type="ARBA" id="ARBA00022630"/>
    </source>
</evidence>
<comment type="cofactor">
    <cofactor evidence="1">
        <name>FAD</name>
        <dbReference type="ChEBI" id="CHEBI:57692"/>
    </cofactor>
</comment>
<feature type="domain" description="Acyl-CoA dehydrogenase/oxidase N-terminal" evidence="7">
    <location>
        <begin position="26"/>
        <end position="103"/>
    </location>
</feature>
<gene>
    <name evidence="8" type="ORF">HNR61_009044</name>
</gene>
<evidence type="ECO:0000313" key="9">
    <source>
        <dbReference type="Proteomes" id="UP000572680"/>
    </source>
</evidence>
<evidence type="ECO:0000313" key="8">
    <source>
        <dbReference type="EMBL" id="MBA8957351.1"/>
    </source>
</evidence>
<evidence type="ECO:0000256" key="5">
    <source>
        <dbReference type="ARBA" id="ARBA00023002"/>
    </source>
</evidence>
<dbReference type="Gene3D" id="2.40.110.10">
    <property type="entry name" value="Butyryl-CoA Dehydrogenase, subunit A, domain 2"/>
    <property type="match status" value="1"/>
</dbReference>
<organism evidence="8 9">
    <name type="scientific">Actinomadura namibiensis</name>
    <dbReference type="NCBI Taxonomy" id="182080"/>
    <lineage>
        <taxon>Bacteria</taxon>
        <taxon>Bacillati</taxon>
        <taxon>Actinomycetota</taxon>
        <taxon>Actinomycetes</taxon>
        <taxon>Streptosporangiales</taxon>
        <taxon>Thermomonosporaceae</taxon>
        <taxon>Actinomadura</taxon>
    </lineage>
</organism>
<proteinExistence type="inferred from homology"/>
<evidence type="ECO:0000256" key="1">
    <source>
        <dbReference type="ARBA" id="ARBA00001974"/>
    </source>
</evidence>
<dbReference type="Gene3D" id="1.20.140.10">
    <property type="entry name" value="Butyryl-CoA Dehydrogenase, subunit A, domain 3"/>
    <property type="match status" value="1"/>
</dbReference>
<dbReference type="InterPro" id="IPR037069">
    <property type="entry name" value="AcylCoA_DH/ox_N_sf"/>
</dbReference>
<dbReference type="Gene3D" id="1.10.540.10">
    <property type="entry name" value="Acyl-CoA dehydrogenase/oxidase, N-terminal domain"/>
    <property type="match status" value="1"/>
</dbReference>
<dbReference type="SUPFAM" id="SSF56645">
    <property type="entry name" value="Acyl-CoA dehydrogenase NM domain-like"/>
    <property type="match status" value="1"/>
</dbReference>
<sequence length="351" mass="37590">MDFTFDEDQESLRELAREILGGSTEDDRRWRDLARSGLLGITLPEELGGSGGSFVEFCLVVEAVGASGARAPLIDGILLGAAPVAVFGTTEQRSRLIPPICEGTALIPGALDEGRVRVTNDGGWSLTGTRPFVPLADTAERVLVAADDAEGRTGLFLVDPFDDRVELQRQDTFTGRPEFLMRFDSAPVPPEDVLRVPGEGAEVLDWLLPRVTTALCVHQLGCSQAALDLTAAHLRTREQFGRPLGAFQAASQRIADAYIDVEGQRLTAWQAAWRLAEGMDAAEAVAIAAWWACDAGSRVLHSAQHLHGGLSTDLDYPLHRFVLEGKRNELVLGGASAALLELGDILAGSAS</sequence>
<dbReference type="EC" id="1.3.8.7" evidence="8"/>
<keyword evidence="4" id="KW-0274">FAD</keyword>
<dbReference type="EMBL" id="JACJIA010000022">
    <property type="protein sequence ID" value="MBA8957351.1"/>
    <property type="molecule type" value="Genomic_DNA"/>
</dbReference>
<dbReference type="InterPro" id="IPR009100">
    <property type="entry name" value="AcylCoA_DH/oxidase_NM_dom_sf"/>
</dbReference>
<dbReference type="GO" id="GO:0070991">
    <property type="term" value="F:medium-chain fatty acyl-CoA dehydrogenase activity"/>
    <property type="evidence" value="ECO:0007669"/>
    <property type="project" value="UniProtKB-EC"/>
</dbReference>
<keyword evidence="3" id="KW-0285">Flavoprotein</keyword>
<name>A0A7W3LZT3_ACTNM</name>
<dbReference type="Proteomes" id="UP000572680">
    <property type="component" value="Unassembled WGS sequence"/>
</dbReference>
<comment type="similarity">
    <text evidence="2">Belongs to the acyl-CoA dehydrogenase family.</text>
</comment>
<dbReference type="SUPFAM" id="SSF47203">
    <property type="entry name" value="Acyl-CoA dehydrogenase C-terminal domain-like"/>
    <property type="match status" value="1"/>
</dbReference>
<accession>A0A7W3LZT3</accession>
<dbReference type="InterPro" id="IPR036250">
    <property type="entry name" value="AcylCo_DH-like_C"/>
</dbReference>
<keyword evidence="5 8" id="KW-0560">Oxidoreductase</keyword>
<dbReference type="GO" id="GO:0050660">
    <property type="term" value="F:flavin adenine dinucleotide binding"/>
    <property type="evidence" value="ECO:0007669"/>
    <property type="project" value="InterPro"/>
</dbReference>
<feature type="domain" description="Acyl-CoA dehydrogenase/oxidase C-terminal" evidence="6">
    <location>
        <begin position="199"/>
        <end position="331"/>
    </location>
</feature>
<dbReference type="AlphaFoldDB" id="A0A7W3LZT3"/>
<evidence type="ECO:0000256" key="2">
    <source>
        <dbReference type="ARBA" id="ARBA00009347"/>
    </source>
</evidence>